<gene>
    <name evidence="18" type="ordered locus">NE2166</name>
</gene>
<keyword evidence="1" id="KW-0540">Nuclease</keyword>
<dbReference type="GO" id="GO:0005829">
    <property type="term" value="C:cytosol"/>
    <property type="evidence" value="ECO:0007669"/>
    <property type="project" value="TreeGrafter"/>
</dbReference>
<keyword evidence="2 15" id="KW-0547">Nucleotide-binding</keyword>
<evidence type="ECO:0000259" key="16">
    <source>
        <dbReference type="PROSITE" id="PS51198"/>
    </source>
</evidence>
<dbReference type="Pfam" id="PF00580">
    <property type="entry name" value="UvrD-helicase"/>
    <property type="match status" value="1"/>
</dbReference>
<dbReference type="Pfam" id="PF13361">
    <property type="entry name" value="UvrD_C"/>
    <property type="match status" value="2"/>
</dbReference>
<dbReference type="Gene3D" id="3.40.50.300">
    <property type="entry name" value="P-loop containing nucleotide triphosphate hydrolases"/>
    <property type="match status" value="4"/>
</dbReference>
<dbReference type="GO" id="GO:0004527">
    <property type="term" value="F:exonuclease activity"/>
    <property type="evidence" value="ECO:0007669"/>
    <property type="project" value="UniProtKB-KW"/>
</dbReference>
<dbReference type="GO" id="GO:0033202">
    <property type="term" value="C:DNA helicase complex"/>
    <property type="evidence" value="ECO:0007669"/>
    <property type="project" value="TreeGrafter"/>
</dbReference>
<evidence type="ECO:0000256" key="6">
    <source>
        <dbReference type="ARBA" id="ARBA00022839"/>
    </source>
</evidence>
<evidence type="ECO:0000256" key="1">
    <source>
        <dbReference type="ARBA" id="ARBA00022722"/>
    </source>
</evidence>
<dbReference type="PROSITE" id="PS51198">
    <property type="entry name" value="UVRD_HELICASE_ATP_BIND"/>
    <property type="match status" value="1"/>
</dbReference>
<dbReference type="Gene3D" id="1.10.486.10">
    <property type="entry name" value="PCRA, domain 4"/>
    <property type="match status" value="1"/>
</dbReference>
<evidence type="ECO:0000313" key="19">
    <source>
        <dbReference type="Proteomes" id="UP000001416"/>
    </source>
</evidence>
<dbReference type="PROSITE" id="PS51217">
    <property type="entry name" value="UVRD_HELICASE_CTER"/>
    <property type="match status" value="1"/>
</dbReference>
<organism evidence="18 19">
    <name type="scientific">Nitrosomonas europaea (strain ATCC 19718 / CIP 103999 / KCTC 2705 / NBRC 14298)</name>
    <dbReference type="NCBI Taxonomy" id="228410"/>
    <lineage>
        <taxon>Bacteria</taxon>
        <taxon>Pseudomonadati</taxon>
        <taxon>Pseudomonadota</taxon>
        <taxon>Betaproteobacteria</taxon>
        <taxon>Nitrosomonadales</taxon>
        <taxon>Nitrosomonadaceae</taxon>
        <taxon>Nitrosomonas</taxon>
    </lineage>
</organism>
<dbReference type="PANTHER" id="PTHR11070:SF2">
    <property type="entry name" value="ATP-DEPENDENT DNA HELICASE SRS2"/>
    <property type="match status" value="1"/>
</dbReference>
<evidence type="ECO:0000313" key="18">
    <source>
        <dbReference type="EMBL" id="CAD86077.1"/>
    </source>
</evidence>
<evidence type="ECO:0000256" key="3">
    <source>
        <dbReference type="ARBA" id="ARBA00022763"/>
    </source>
</evidence>
<evidence type="ECO:0000256" key="13">
    <source>
        <dbReference type="ARBA" id="ARBA00034923"/>
    </source>
</evidence>
<evidence type="ECO:0000256" key="8">
    <source>
        <dbReference type="ARBA" id="ARBA00023125"/>
    </source>
</evidence>
<dbReference type="InterPro" id="IPR038726">
    <property type="entry name" value="PDDEXK_AddAB-type"/>
</dbReference>
<keyword evidence="3" id="KW-0227">DNA damage</keyword>
<evidence type="ECO:0000256" key="15">
    <source>
        <dbReference type="PROSITE-ProRule" id="PRU00560"/>
    </source>
</evidence>
<feature type="domain" description="UvrD-like helicase C-terminal" evidence="17">
    <location>
        <begin position="521"/>
        <end position="787"/>
    </location>
</feature>
<accession>Q82SY0</accession>
<keyword evidence="19" id="KW-1185">Reference proteome</keyword>
<dbReference type="GO" id="GO:0005524">
    <property type="term" value="F:ATP binding"/>
    <property type="evidence" value="ECO:0007669"/>
    <property type="project" value="UniProtKB-UniRule"/>
</dbReference>
<dbReference type="InterPro" id="IPR014017">
    <property type="entry name" value="DNA_helicase_UvrD-like_C"/>
</dbReference>
<evidence type="ECO:0000256" key="4">
    <source>
        <dbReference type="ARBA" id="ARBA00022801"/>
    </source>
</evidence>
<dbReference type="GO" id="GO:0003677">
    <property type="term" value="F:DNA binding"/>
    <property type="evidence" value="ECO:0007669"/>
    <property type="project" value="UniProtKB-KW"/>
</dbReference>
<feature type="domain" description="UvrD-like helicase ATP-binding" evidence="16">
    <location>
        <begin position="8"/>
        <end position="509"/>
    </location>
</feature>
<dbReference type="InterPro" id="IPR027417">
    <property type="entry name" value="P-loop_NTPase"/>
</dbReference>
<dbReference type="GO" id="GO:0000725">
    <property type="term" value="P:recombinational repair"/>
    <property type="evidence" value="ECO:0007669"/>
    <property type="project" value="TreeGrafter"/>
</dbReference>
<dbReference type="SUPFAM" id="SSF52540">
    <property type="entry name" value="P-loop containing nucleoside triphosphate hydrolases"/>
    <property type="match status" value="1"/>
</dbReference>
<dbReference type="RefSeq" id="WP_011112664.1">
    <property type="nucleotide sequence ID" value="NC_004757.1"/>
</dbReference>
<dbReference type="EMBL" id="AL954747">
    <property type="protein sequence ID" value="CAD86077.1"/>
    <property type="molecule type" value="Genomic_DNA"/>
</dbReference>
<evidence type="ECO:0000256" key="2">
    <source>
        <dbReference type="ARBA" id="ARBA00022741"/>
    </source>
</evidence>
<keyword evidence="8" id="KW-0238">DNA-binding</keyword>
<keyword evidence="10" id="KW-0413">Isomerase</keyword>
<dbReference type="PhylomeDB" id="Q82SY0"/>
<dbReference type="STRING" id="228410.NE2166"/>
<dbReference type="KEGG" id="neu:NE2166"/>
<dbReference type="Proteomes" id="UP000001416">
    <property type="component" value="Chromosome"/>
</dbReference>
<feature type="binding site" evidence="15">
    <location>
        <begin position="29"/>
        <end position="36"/>
    </location>
    <ligand>
        <name>ATP</name>
        <dbReference type="ChEBI" id="CHEBI:30616"/>
    </ligand>
</feature>
<dbReference type="AlphaFoldDB" id="Q82SY0"/>
<dbReference type="InterPro" id="IPR000212">
    <property type="entry name" value="DNA_helicase_UvrD/REP"/>
</dbReference>
<dbReference type="EC" id="5.6.2.4" evidence="12"/>
<dbReference type="InterPro" id="IPR011604">
    <property type="entry name" value="PDDEXK-like_dom_sf"/>
</dbReference>
<dbReference type="GO" id="GO:0043138">
    <property type="term" value="F:3'-5' DNA helicase activity"/>
    <property type="evidence" value="ECO:0007669"/>
    <property type="project" value="UniProtKB-EC"/>
</dbReference>
<evidence type="ECO:0000256" key="9">
    <source>
        <dbReference type="ARBA" id="ARBA00023204"/>
    </source>
</evidence>
<keyword evidence="5 15" id="KW-0347">Helicase</keyword>
<dbReference type="GeneID" id="87105302"/>
<keyword evidence="6" id="KW-0269">Exonuclease</keyword>
<evidence type="ECO:0000259" key="17">
    <source>
        <dbReference type="PROSITE" id="PS51217"/>
    </source>
</evidence>
<dbReference type="eggNOG" id="COG1074">
    <property type="taxonomic scope" value="Bacteria"/>
</dbReference>
<evidence type="ECO:0000256" key="5">
    <source>
        <dbReference type="ARBA" id="ARBA00022806"/>
    </source>
</evidence>
<name>Q82SY0_NITEU</name>
<dbReference type="InterPro" id="IPR014016">
    <property type="entry name" value="UvrD-like_ATP-bd"/>
</dbReference>
<evidence type="ECO:0000256" key="12">
    <source>
        <dbReference type="ARBA" id="ARBA00034808"/>
    </source>
</evidence>
<proteinExistence type="predicted"/>
<sequence length="1155" mass="129297">MNTVLQQEIPDQRERQQALDPWHSFIVQAPAGSGKTGLLTQRFLVLLATVEEPEEIVAITFTRKAASEMKHRILQALRDTAGDINSDAESETALLNDAYQRQLRELANRVLAHDQARGWQLLQNPSRLRIQTIDSLCAWLVDRMPVCSRQGALSSVAEDADRLYLEAARLTVEALEEEGEWTAAIEHLIGHLDNRLDRLQQLIADMLARRDLWLRGVVDAANSDDMRDRLESVLSGRIAEAIERLADAVPAGCQSEIIELMQFAAVNLSEAGSADSNTVRWPGNALEDRLVWESMADFLLTQTGDWRKQVTKANGFPAPSSVRDADVKEYLNGMKQRMSELLVALQSEETFRQQLQLLRQLPPERYTDEEWETLQALFSLLKVAAGYLLLVFRQHGQVDFTEIAMAAVRALGEPEMPTDLALALDYRIHHLLVDEFQDTSSSQAELLQRLTAGWQTGDGRTLFLVGDPMQSIYRFRQAEVGLFLDIRDSGYFGQIQMRFLRLSVNFRSQSGIVEWVNRYFPRILPDTDSVSTGAVSYASSVAFHAASSGEAVRIYPYLQKDDRAEAEQVGAIVAQARAAQPDGRIAVLVRNRSHLASIVVHLRRKGLRFQAVEIEQLAQRVVIRDLMALTRALVHPADRIAWLALLRAPFCGLSLQDLHTVANTLPQHVLIDSLRACAGSGVLSEEGGQRVNRVLPILERALMLYDRMSLRRCVEGIWVSLGGPASVQNETDLADAEVYFQLLENFDVTGYRPDIQELDERLVRLFALPDVAADDSLQLMTLHKAKGLEFDTVILPGLGKSPRRDQEKLLNWLEFHDQSQHPGLLCAPISAAGSDKNPISAYILSEEKKRTALEEARLLYVAVTRAKHNLHLLGHLRIDPDMQENDALKPPEDTLLARLWPAVAADFLARSREAAIGDLPASNVHTGLQLVGMVRLVSGWQPPPLPKAVAVAMHANEAGTTEEPVDFDWAGEPARLVGVVVHCLLHRIGLIGVENVDHQDLEALKLAGRSLLIQSGITPRHLEKAVQQVARALRTMCVEDETGRWILSNRHQEARCEWALSVPTAIAAGHSISVSIIDRTFVDAAGVRWIIDYKTGSHTGGSLEEFLDREQLRYRPQLDRYAQVLQRMEDRPMHLALYFPLLGKWRKWIPSRESA</sequence>
<evidence type="ECO:0000256" key="11">
    <source>
        <dbReference type="ARBA" id="ARBA00034617"/>
    </source>
</evidence>
<dbReference type="OrthoDB" id="5905204at2"/>
<evidence type="ECO:0000256" key="10">
    <source>
        <dbReference type="ARBA" id="ARBA00023235"/>
    </source>
</evidence>
<dbReference type="PANTHER" id="PTHR11070">
    <property type="entry name" value="UVRD / RECB / PCRA DNA HELICASE FAMILY MEMBER"/>
    <property type="match status" value="1"/>
</dbReference>
<dbReference type="HOGENOM" id="CLU_009270_0_0_4"/>
<reference evidence="18 19" key="1">
    <citation type="journal article" date="2003" name="J. Bacteriol.">
        <title>Complete genome sequence of the ammonia-oxidizing bacterium and obligate chemolithoautotroph Nitrosomonas europaea.</title>
        <authorList>
            <person name="Chain P."/>
            <person name="Lamerdin J."/>
            <person name="Larimer F."/>
            <person name="Regala W."/>
            <person name="Land M."/>
            <person name="Hauser L."/>
            <person name="Hooper A."/>
            <person name="Klotz M."/>
            <person name="Norton J."/>
            <person name="Sayavedra-Soto L."/>
            <person name="Arciero D."/>
            <person name="Hommes N."/>
            <person name="Whittaker M."/>
            <person name="Arp D."/>
        </authorList>
    </citation>
    <scope>NUCLEOTIDE SEQUENCE [LARGE SCALE GENOMIC DNA]</scope>
    <source>
        <strain evidence="19">ATCC 19718 / CIP 103999 / KCTC 2705 / NBRC 14298</strain>
    </source>
</reference>
<comment type="catalytic activity">
    <reaction evidence="11">
        <text>Couples ATP hydrolysis with the unwinding of duplex DNA by translocating in the 3'-5' direction.</text>
        <dbReference type="EC" id="5.6.2.4"/>
    </reaction>
</comment>
<evidence type="ECO:0000256" key="7">
    <source>
        <dbReference type="ARBA" id="ARBA00022840"/>
    </source>
</evidence>
<dbReference type="Pfam" id="PF12705">
    <property type="entry name" value="PDDEXK_1"/>
    <property type="match status" value="1"/>
</dbReference>
<evidence type="ECO:0000256" key="14">
    <source>
        <dbReference type="ARBA" id="ARBA00048988"/>
    </source>
</evidence>
<keyword evidence="7 15" id="KW-0067">ATP-binding</keyword>
<dbReference type="Gene3D" id="3.90.320.10">
    <property type="match status" value="1"/>
</dbReference>
<keyword evidence="4 15" id="KW-0378">Hydrolase</keyword>
<keyword evidence="9" id="KW-0234">DNA repair</keyword>
<comment type="catalytic activity">
    <reaction evidence="14">
        <text>ATP + H2O = ADP + phosphate + H(+)</text>
        <dbReference type="Rhea" id="RHEA:13065"/>
        <dbReference type="ChEBI" id="CHEBI:15377"/>
        <dbReference type="ChEBI" id="CHEBI:15378"/>
        <dbReference type="ChEBI" id="CHEBI:30616"/>
        <dbReference type="ChEBI" id="CHEBI:43474"/>
        <dbReference type="ChEBI" id="CHEBI:456216"/>
        <dbReference type="EC" id="5.6.2.4"/>
    </reaction>
</comment>
<protein>
    <recommendedName>
        <fullName evidence="12">DNA 3'-5' helicase</fullName>
        <ecNumber evidence="12">5.6.2.4</ecNumber>
    </recommendedName>
    <alternativeName>
        <fullName evidence="13">DNA 3'-5' helicase II</fullName>
    </alternativeName>
</protein>